<proteinExistence type="inferred from homology"/>
<dbReference type="RefSeq" id="WP_231059932.1">
    <property type="nucleotide sequence ID" value="NZ_JAJNOC010000008.1"/>
</dbReference>
<dbReference type="Pfam" id="PF00015">
    <property type="entry name" value="MCPsignal"/>
    <property type="match status" value="1"/>
</dbReference>
<keyword evidence="3" id="KW-0807">Transducer</keyword>
<comment type="caution">
    <text evidence="6">The sequence shown here is derived from an EMBL/GenBank/DDBJ whole genome shotgun (WGS) entry which is preliminary data.</text>
</comment>
<dbReference type="EMBL" id="JAJNOC010000008">
    <property type="protein sequence ID" value="MCD2518649.1"/>
    <property type="molecule type" value="Genomic_DNA"/>
</dbReference>
<evidence type="ECO:0000259" key="5">
    <source>
        <dbReference type="PROSITE" id="PS50111"/>
    </source>
</evidence>
<evidence type="ECO:0000256" key="2">
    <source>
        <dbReference type="ARBA" id="ARBA00029447"/>
    </source>
</evidence>
<name>A0ABS8QAM5_9BURK</name>
<dbReference type="PRINTS" id="PR00260">
    <property type="entry name" value="CHEMTRNSDUCR"/>
</dbReference>
<dbReference type="Gene3D" id="1.10.287.950">
    <property type="entry name" value="Methyl-accepting chemotaxis protein"/>
    <property type="match status" value="1"/>
</dbReference>
<dbReference type="InterPro" id="IPR004089">
    <property type="entry name" value="MCPsignal_dom"/>
</dbReference>
<dbReference type="InterPro" id="IPR051310">
    <property type="entry name" value="MCP_chemotaxis"/>
</dbReference>
<dbReference type="PANTHER" id="PTHR43531">
    <property type="entry name" value="PROTEIN ICFG"/>
    <property type="match status" value="1"/>
</dbReference>
<feature type="transmembrane region" description="Helical" evidence="4">
    <location>
        <begin position="12"/>
        <end position="32"/>
    </location>
</feature>
<keyword evidence="1" id="KW-0488">Methylation</keyword>
<protein>
    <submittedName>
        <fullName evidence="6">Methyl-accepting chemotaxis protein</fullName>
    </submittedName>
</protein>
<gene>
    <name evidence="6" type="ORF">LQ564_20330</name>
</gene>
<evidence type="ECO:0000313" key="7">
    <source>
        <dbReference type="Proteomes" id="UP001179361"/>
    </source>
</evidence>
<comment type="similarity">
    <text evidence="2">Belongs to the methyl-accepting chemotaxis (MCP) protein family.</text>
</comment>
<evidence type="ECO:0000256" key="3">
    <source>
        <dbReference type="PROSITE-ProRule" id="PRU00284"/>
    </source>
</evidence>
<evidence type="ECO:0000256" key="1">
    <source>
        <dbReference type="ARBA" id="ARBA00022481"/>
    </source>
</evidence>
<sequence length="531" mass="55940">MKSLQRVGIARQLYVAFGLVLAVTLILAVFAVSRVDSIQGALNAANGVRNAQLEPLYTAREALAQTGIAARNAFIFHDPESSRRELDLVDSFKADYLAVLPTLDASLGADPQYRKVKEGLVAMAKELERPRGYRASNDLEGYGRFLVDECSPLRRQIVADIDVLVQALQQRNAAGSADASHEAAQARYWIIALSGISVLLCATVGVVIVRSLLDQLGGEPAQATSVARAIADGRLYHPIDARRAGPASMIHAMATMRRELSAIVSKVRSGTETIAAASSEIASGNVDLSARTETQSAALAQVAQSMGRLVETVQQNADYAQQARTLAGDAAAVSQQGGAAVEQVVATMALIHDSSSKIVDIISVIDGIAFQTNILALNAAVEAARAGEQGRGFAVVAGEVRNLAHRSAAAAKEIKALIEDSVSKVDSGATLVGHAGETIRKVVDGVQRVNDIIDRIGSATVSQRADIERVDGAIARLDEMTGQNAALVEEAAAAAESLRVQAAELNAVVNVFQLEDGAPQRARGLALEYRG</sequence>
<reference evidence="6" key="1">
    <citation type="submission" date="2021-11" db="EMBL/GenBank/DDBJ databases">
        <title>The complete genome of Massilia sp sp. G4R7.</title>
        <authorList>
            <person name="Liu L."/>
            <person name="Yue J."/>
            <person name="Yuan J."/>
            <person name="Yang F."/>
            <person name="Li L."/>
        </authorList>
    </citation>
    <scope>NUCLEOTIDE SEQUENCE</scope>
    <source>
        <strain evidence="6">G4R7</strain>
    </source>
</reference>
<dbReference type="SMART" id="SM00283">
    <property type="entry name" value="MA"/>
    <property type="match status" value="1"/>
</dbReference>
<dbReference type="PANTHER" id="PTHR43531:SF14">
    <property type="entry name" value="METHYL-ACCEPTING CHEMOTAXIS PROTEIN I-RELATED"/>
    <property type="match status" value="1"/>
</dbReference>
<keyword evidence="4" id="KW-1133">Transmembrane helix</keyword>
<evidence type="ECO:0000256" key="4">
    <source>
        <dbReference type="SAM" id="Phobius"/>
    </source>
</evidence>
<keyword evidence="7" id="KW-1185">Reference proteome</keyword>
<dbReference type="PROSITE" id="PS50111">
    <property type="entry name" value="CHEMOTAXIS_TRANSDUC_2"/>
    <property type="match status" value="1"/>
</dbReference>
<dbReference type="SUPFAM" id="SSF58104">
    <property type="entry name" value="Methyl-accepting chemotaxis protein (MCP) signaling domain"/>
    <property type="match status" value="1"/>
</dbReference>
<feature type="domain" description="Methyl-accepting transducer" evidence="5">
    <location>
        <begin position="270"/>
        <end position="499"/>
    </location>
</feature>
<dbReference type="InterPro" id="IPR004090">
    <property type="entry name" value="Chemotax_Me-accpt_rcpt"/>
</dbReference>
<dbReference type="Proteomes" id="UP001179361">
    <property type="component" value="Unassembled WGS sequence"/>
</dbReference>
<evidence type="ECO:0000313" key="6">
    <source>
        <dbReference type="EMBL" id="MCD2518649.1"/>
    </source>
</evidence>
<keyword evidence="4" id="KW-0472">Membrane</keyword>
<organism evidence="6 7">
    <name type="scientific">Massilia phyllostachyos</name>
    <dbReference type="NCBI Taxonomy" id="2898585"/>
    <lineage>
        <taxon>Bacteria</taxon>
        <taxon>Pseudomonadati</taxon>
        <taxon>Pseudomonadota</taxon>
        <taxon>Betaproteobacteria</taxon>
        <taxon>Burkholderiales</taxon>
        <taxon>Oxalobacteraceae</taxon>
        <taxon>Telluria group</taxon>
        <taxon>Massilia</taxon>
    </lineage>
</organism>
<keyword evidence="4" id="KW-0812">Transmembrane</keyword>
<dbReference type="CDD" id="cd11386">
    <property type="entry name" value="MCP_signal"/>
    <property type="match status" value="1"/>
</dbReference>
<accession>A0ABS8QAM5</accession>